<evidence type="ECO:0000313" key="2">
    <source>
        <dbReference type="EMBL" id="PVI03132.1"/>
    </source>
</evidence>
<dbReference type="Proteomes" id="UP000244855">
    <property type="component" value="Unassembled WGS sequence"/>
</dbReference>
<dbReference type="STRING" id="97972.A0A2V1DZ04"/>
<sequence length="240" mass="26969">MDFIYRQHPTTDESPPWAGIAFKLPIDSDILAEKLRSAYPERRTLRERKHQATIDFFMGELSQMQSKDSPTITIAKPFGAVISGPPPYTSTVFSSPVPTHSRPQTASGCTSPSFKETSSSPRPIEYFKPTVSLAPSTSFQPPTTTSTTSSSQFVWNAHDGRAARPKTKRKMTIEERSAYKETRKRGACSKCRKQKGKCTHMVEGDRQTSPDESSKSVKRCVVFILKFTANLHPQENFRHH</sequence>
<protein>
    <submittedName>
        <fullName evidence="2">Uncharacterized protein</fullName>
    </submittedName>
</protein>
<dbReference type="OrthoDB" id="3794485at2759"/>
<accession>A0A2V1DZ04</accession>
<evidence type="ECO:0000256" key="1">
    <source>
        <dbReference type="SAM" id="MobiDB-lite"/>
    </source>
</evidence>
<feature type="region of interest" description="Disordered" evidence="1">
    <location>
        <begin position="92"/>
        <end position="122"/>
    </location>
</feature>
<feature type="compositionally biased region" description="Polar residues" evidence="1">
    <location>
        <begin position="92"/>
        <end position="121"/>
    </location>
</feature>
<name>A0A2V1DZ04_9PLEO</name>
<organism evidence="2 3">
    <name type="scientific">Periconia macrospinosa</name>
    <dbReference type="NCBI Taxonomy" id="97972"/>
    <lineage>
        <taxon>Eukaryota</taxon>
        <taxon>Fungi</taxon>
        <taxon>Dikarya</taxon>
        <taxon>Ascomycota</taxon>
        <taxon>Pezizomycotina</taxon>
        <taxon>Dothideomycetes</taxon>
        <taxon>Pleosporomycetidae</taxon>
        <taxon>Pleosporales</taxon>
        <taxon>Massarineae</taxon>
        <taxon>Periconiaceae</taxon>
        <taxon>Periconia</taxon>
    </lineage>
</organism>
<dbReference type="AlphaFoldDB" id="A0A2V1DZ04"/>
<dbReference type="EMBL" id="KZ805335">
    <property type="protein sequence ID" value="PVI03132.1"/>
    <property type="molecule type" value="Genomic_DNA"/>
</dbReference>
<reference evidence="2 3" key="1">
    <citation type="journal article" date="2018" name="Sci. Rep.">
        <title>Comparative genomics provides insights into the lifestyle and reveals functional heterogeneity of dark septate endophytic fungi.</title>
        <authorList>
            <person name="Knapp D.G."/>
            <person name="Nemeth J.B."/>
            <person name="Barry K."/>
            <person name="Hainaut M."/>
            <person name="Henrissat B."/>
            <person name="Johnson J."/>
            <person name="Kuo A."/>
            <person name="Lim J.H.P."/>
            <person name="Lipzen A."/>
            <person name="Nolan M."/>
            <person name="Ohm R.A."/>
            <person name="Tamas L."/>
            <person name="Grigoriev I.V."/>
            <person name="Spatafora J.W."/>
            <person name="Nagy L.G."/>
            <person name="Kovacs G.M."/>
        </authorList>
    </citation>
    <scope>NUCLEOTIDE SEQUENCE [LARGE SCALE GENOMIC DNA]</scope>
    <source>
        <strain evidence="2 3">DSE2036</strain>
    </source>
</reference>
<gene>
    <name evidence="2" type="ORF">DM02DRAFT_268172</name>
</gene>
<keyword evidence="3" id="KW-1185">Reference proteome</keyword>
<proteinExistence type="predicted"/>
<evidence type="ECO:0000313" key="3">
    <source>
        <dbReference type="Proteomes" id="UP000244855"/>
    </source>
</evidence>